<comment type="function">
    <text evidence="12">Structural component of the gap junctions.</text>
</comment>
<dbReference type="PROSITE" id="PS51013">
    <property type="entry name" value="PANNEXIN"/>
    <property type="match status" value="1"/>
</dbReference>
<dbReference type="GO" id="GO:0034220">
    <property type="term" value="P:monoatomic ion transmembrane transport"/>
    <property type="evidence" value="ECO:0007669"/>
    <property type="project" value="UniProtKB-KW"/>
</dbReference>
<accession>A0A0V1AXJ0</accession>
<protein>
    <recommendedName>
        <fullName evidence="12">Innexin</fullName>
    </recommendedName>
</protein>
<dbReference type="CDD" id="cd08047">
    <property type="entry name" value="TAF7"/>
    <property type="match status" value="2"/>
</dbReference>
<keyword evidence="5 12" id="KW-0812">Transmembrane</keyword>
<feature type="domain" description="TAFII55 protein conserved region" evidence="14">
    <location>
        <begin position="344"/>
        <end position="498"/>
    </location>
</feature>
<evidence type="ECO:0000256" key="11">
    <source>
        <dbReference type="ARBA" id="ARBA00023303"/>
    </source>
</evidence>
<keyword evidence="11 12" id="KW-0407">Ion channel</keyword>
<dbReference type="InterPro" id="IPR000990">
    <property type="entry name" value="Innexin"/>
</dbReference>
<evidence type="ECO:0000259" key="14">
    <source>
        <dbReference type="SMART" id="SM01370"/>
    </source>
</evidence>
<sequence>MYHSSKYKEEDQPPEIESDFILRLPSEEAEQLNKLLEQDNVEKQLKIFVDVDTHTAEIKLCDKKLKGRLVDLPCVVELQKTLDKKNFYKVTDVSQMVICEKSDDESKQSNSLNDDKKCEKRFQWPHGITPPMKNVRRRRFRKTLRKKYMDAPEIEKELKILLRSDLECASVKYCLVSIDQEAQSRNSTTSANAVKTADLHGSNSESEVINVDKIFGEDFSTSSDESFDEDLQNVVSRSTSFPETVEKLSSKDGSSSVDEGAIRRRLAELHSSLIECEKERKHCQQKLTTLKNPILRDRLSVEIEKYEVKESNLRSEIDSINAVLAKKQMYHSSKYKEEDQPPEIESDFILRLPSEEAEQLNKLLEQDNVEKQLKIFVDVDTHTAEIKLCDKKLKGRLVDLPCVVELQKTLDKKNFYKVTDVSQMVICEKSDDESKQSNSLNDDKKCEKRFQWPHGITPPMKNVRRRRFRKTLRKKYMDAPEIEKELKILLRSDLECASVKYCLVSIDQEAQSRNSTTSANAVKTADLHGSNSESEVINVDKIFGEDFSTSSDESFDEDLQNVVSRSTSFPETVEKLSSKDGSSSVDEGAIRRRLAELHSSLIECEKERKHCQQKLTTLKNPILRDRLSVEIEKYEVKESNLRSEIDSINAVLAKNAENTLVTSTLIRKDLSCLNQMDIFGSAINALKPTVDDDVVDRANYFYTPSLLLLFALIISTRQWIGQPIECWVPAEFKYAWEEYTENFCYIQDTYWLPLNDTIPGRSERGHKHISYYQWVPFILGVQALFFGAPFALWRICNFRSGFNIETIVSVARESTLKESWDDENSQTSIIAAFLCEVLQLKRTFETYCRSSGRSSWLNGKLLNSGSFLTFAYTLVKFLYVVNCSLQLLFMQIVLATGRQWMPNIFLRLLSGTGWELTGVFPRVTMCDFEVRVLGNLNRYTVQCVLMINMVNEKIFLLVWCWTVALTCINSLHLVYWLYRNLVRRSRREYIKKLVNASYSEPQPKWTGDVEKFADHFLRADGILVIEKVAHHAGQVVASRLTRRLFLDYILLRKRQWKVEQPISNTTDENQPNAEQENSHSFKSDDGIKVSDPMIVVPLPWMYDRLSKQMNKLEEIPEMNIKSRSFISSFIENVKY</sequence>
<dbReference type="GO" id="GO:0005886">
    <property type="term" value="C:plasma membrane"/>
    <property type="evidence" value="ECO:0007669"/>
    <property type="project" value="UniProtKB-SubCell"/>
</dbReference>
<dbReference type="EMBL" id="JYDH01000169">
    <property type="protein sequence ID" value="KRY29496.1"/>
    <property type="molecule type" value="Genomic_DNA"/>
</dbReference>
<comment type="caution">
    <text evidence="15">The sequence shown here is derived from an EMBL/GenBank/DDBJ whole genome shotgun (WGS) entry which is preliminary data.</text>
</comment>
<name>A0A0V1AXJ0_TRISP</name>
<gene>
    <name evidence="15" type="primary">unc-9</name>
    <name evidence="12" type="synonym">inx</name>
    <name evidence="15" type="ORF">T01_14389</name>
</gene>
<evidence type="ECO:0000256" key="3">
    <source>
        <dbReference type="ARBA" id="ARBA00022448"/>
    </source>
</evidence>
<evidence type="ECO:0000256" key="4">
    <source>
        <dbReference type="ARBA" id="ARBA00022475"/>
    </source>
</evidence>
<evidence type="ECO:0000313" key="16">
    <source>
        <dbReference type="Proteomes" id="UP000054776"/>
    </source>
</evidence>
<evidence type="ECO:0000256" key="12">
    <source>
        <dbReference type="RuleBase" id="RU010713"/>
    </source>
</evidence>
<evidence type="ECO:0000256" key="1">
    <source>
        <dbReference type="ARBA" id="ARBA00004610"/>
    </source>
</evidence>
<evidence type="ECO:0000256" key="5">
    <source>
        <dbReference type="ARBA" id="ARBA00022692"/>
    </source>
</evidence>
<dbReference type="Pfam" id="PF00876">
    <property type="entry name" value="Innexin"/>
    <property type="match status" value="1"/>
</dbReference>
<evidence type="ECO:0000256" key="6">
    <source>
        <dbReference type="ARBA" id="ARBA00022868"/>
    </source>
</evidence>
<dbReference type="PRINTS" id="PR01262">
    <property type="entry name" value="INNEXIN"/>
</dbReference>
<keyword evidence="7" id="KW-0965">Cell junction</keyword>
<dbReference type="GO" id="GO:0005921">
    <property type="term" value="C:gap junction"/>
    <property type="evidence" value="ECO:0007669"/>
    <property type="project" value="UniProtKB-SubCell"/>
</dbReference>
<keyword evidence="9 12" id="KW-0406">Ion transport</keyword>
<feature type="transmembrane region" description="Helical" evidence="12">
    <location>
        <begin position="771"/>
        <end position="793"/>
    </location>
</feature>
<dbReference type="SMART" id="SM01370">
    <property type="entry name" value="TAFII55_N"/>
    <property type="match status" value="2"/>
</dbReference>
<feature type="compositionally biased region" description="Polar residues" evidence="13">
    <location>
        <begin position="1062"/>
        <end position="1075"/>
    </location>
</feature>
<dbReference type="PANTHER" id="PTHR11893:SF36">
    <property type="entry name" value="INNEXIN-5"/>
    <property type="match status" value="1"/>
</dbReference>
<organism evidence="15 16">
    <name type="scientific">Trichinella spiralis</name>
    <name type="common">Trichina worm</name>
    <dbReference type="NCBI Taxonomy" id="6334"/>
    <lineage>
        <taxon>Eukaryota</taxon>
        <taxon>Metazoa</taxon>
        <taxon>Ecdysozoa</taxon>
        <taxon>Nematoda</taxon>
        <taxon>Enoplea</taxon>
        <taxon>Dorylaimia</taxon>
        <taxon>Trichinellida</taxon>
        <taxon>Trichinellidae</taxon>
        <taxon>Trichinella</taxon>
    </lineage>
</organism>
<keyword evidence="3 12" id="KW-0813">Transport</keyword>
<evidence type="ECO:0000256" key="9">
    <source>
        <dbReference type="ARBA" id="ARBA00023065"/>
    </source>
</evidence>
<feature type="region of interest" description="Disordered" evidence="13">
    <location>
        <begin position="1062"/>
        <end position="1086"/>
    </location>
</feature>
<dbReference type="PANTHER" id="PTHR11893">
    <property type="entry name" value="INNEXIN"/>
    <property type="match status" value="1"/>
</dbReference>
<comment type="subcellular location">
    <subcellularLocation>
        <location evidence="1">Cell junction</location>
        <location evidence="1">Gap junction</location>
    </subcellularLocation>
    <subcellularLocation>
        <location evidence="2 12">Cell membrane</location>
        <topology evidence="2 12">Multi-pass membrane protein</topology>
    </subcellularLocation>
</comment>
<dbReference type="GO" id="GO:0006367">
    <property type="term" value="P:transcription initiation at RNA polymerase II promoter"/>
    <property type="evidence" value="ECO:0007669"/>
    <property type="project" value="InterPro"/>
</dbReference>
<dbReference type="OrthoDB" id="153872at2759"/>
<feature type="transmembrane region" description="Helical" evidence="12">
    <location>
        <begin position="954"/>
        <end position="978"/>
    </location>
</feature>
<keyword evidence="8 12" id="KW-1133">Transmembrane helix</keyword>
<dbReference type="AlphaFoldDB" id="A0A0V1AXJ0"/>
<evidence type="ECO:0000313" key="15">
    <source>
        <dbReference type="EMBL" id="KRY29496.1"/>
    </source>
</evidence>
<evidence type="ECO:0000256" key="10">
    <source>
        <dbReference type="ARBA" id="ARBA00023136"/>
    </source>
</evidence>
<evidence type="ECO:0000256" key="8">
    <source>
        <dbReference type="ARBA" id="ARBA00022989"/>
    </source>
</evidence>
<reference evidence="15 16" key="1">
    <citation type="submission" date="2015-01" db="EMBL/GenBank/DDBJ databases">
        <title>Evolution of Trichinella species and genotypes.</title>
        <authorList>
            <person name="Korhonen P.K."/>
            <person name="Edoardo P."/>
            <person name="Giuseppe L.R."/>
            <person name="Gasser R.B."/>
        </authorList>
    </citation>
    <scope>NUCLEOTIDE SEQUENCE [LARGE SCALE GENOMIC DNA]</scope>
    <source>
        <strain evidence="15">ISS3</strain>
    </source>
</reference>
<dbReference type="GO" id="GO:0005243">
    <property type="term" value="F:gap junction channel activity"/>
    <property type="evidence" value="ECO:0007669"/>
    <property type="project" value="TreeGrafter"/>
</dbReference>
<keyword evidence="16" id="KW-1185">Reference proteome</keyword>
<keyword evidence="4" id="KW-1003">Cell membrane</keyword>
<comment type="caution">
    <text evidence="12">Lacks conserved residue(s) required for the propagation of feature annotation.</text>
</comment>
<dbReference type="GO" id="GO:0005669">
    <property type="term" value="C:transcription factor TFIID complex"/>
    <property type="evidence" value="ECO:0007669"/>
    <property type="project" value="InterPro"/>
</dbReference>
<evidence type="ECO:0000256" key="13">
    <source>
        <dbReference type="SAM" id="MobiDB-lite"/>
    </source>
</evidence>
<proteinExistence type="inferred from homology"/>
<evidence type="ECO:0000256" key="2">
    <source>
        <dbReference type="ARBA" id="ARBA00004651"/>
    </source>
</evidence>
<feature type="domain" description="TAFII55 protein conserved region" evidence="14">
    <location>
        <begin position="16"/>
        <end position="170"/>
    </location>
</feature>
<keyword evidence="10 12" id="KW-0472">Membrane</keyword>
<dbReference type="InterPro" id="IPR006751">
    <property type="entry name" value="TAFII55_prot_cons_reg"/>
</dbReference>
<dbReference type="Proteomes" id="UP000054776">
    <property type="component" value="Unassembled WGS sequence"/>
</dbReference>
<dbReference type="InParanoid" id="A0A0V1AXJ0"/>
<feature type="compositionally biased region" description="Basic and acidic residues" evidence="13">
    <location>
        <begin position="1076"/>
        <end position="1086"/>
    </location>
</feature>
<evidence type="ECO:0000256" key="7">
    <source>
        <dbReference type="ARBA" id="ARBA00022949"/>
    </source>
</evidence>
<dbReference type="Pfam" id="PF04658">
    <property type="entry name" value="TAFII55_N"/>
    <property type="match status" value="2"/>
</dbReference>
<keyword evidence="6" id="KW-0303">Gap junction</keyword>
<comment type="similarity">
    <text evidence="12">Belongs to the pannexin family.</text>
</comment>